<keyword evidence="2" id="KW-1185">Reference proteome</keyword>
<evidence type="ECO:0000313" key="1">
    <source>
        <dbReference type="EMBL" id="CRK76633.1"/>
    </source>
</evidence>
<sequence length="214" mass="23905">MTYDLNSSGQDSLGSLSINDLLPERPAIVGEFSPAYEAFKQMTVADLAPMTQYEYIQALQMVDLNWSIMQLKASARVELSDATETKLRELLKQKFRRVAEDAFDLEYDQFIEAGGDEDEFEGRIDPQQIEGDVTALMAGLTSADHAAREAATAQAISLGVDPRLVLSGQILNSREYRRHGEALPDLEKRVRLLSAEYRELQKARPIEVAHTAVE</sequence>
<dbReference type="EMBL" id="CVQV01000027">
    <property type="protein sequence ID" value="CRK76633.1"/>
    <property type="molecule type" value="Genomic_DNA"/>
</dbReference>
<dbReference type="OrthoDB" id="7855749at2"/>
<dbReference type="STRING" id="282199.GCA_001049735_02697"/>
<evidence type="ECO:0000313" key="2">
    <source>
        <dbReference type="Proteomes" id="UP000048949"/>
    </source>
</evidence>
<protein>
    <submittedName>
        <fullName evidence="1">Uncharacterized protein</fullName>
    </submittedName>
</protein>
<dbReference type="RefSeq" id="WP_048600025.1">
    <property type="nucleotide sequence ID" value="NZ_CVPC01000027.1"/>
</dbReference>
<dbReference type="AlphaFoldDB" id="A0A0U1NQB3"/>
<reference evidence="1 2" key="1">
    <citation type="submission" date="2015-04" db="EMBL/GenBank/DDBJ databases">
        <authorList>
            <person name="Syromyatnikov M.Y."/>
            <person name="Popov V.N."/>
        </authorList>
    </citation>
    <scope>NUCLEOTIDE SEQUENCE [LARGE SCALE GENOMIC DNA]</scope>
    <source>
        <strain evidence="1 2">CECT 5292</strain>
    </source>
</reference>
<name>A0A0U1NQB3_9RHOB</name>
<proteinExistence type="predicted"/>
<organism evidence="1 2">
    <name type="scientific">Nereida ignava</name>
    <dbReference type="NCBI Taxonomy" id="282199"/>
    <lineage>
        <taxon>Bacteria</taxon>
        <taxon>Pseudomonadati</taxon>
        <taxon>Pseudomonadota</taxon>
        <taxon>Alphaproteobacteria</taxon>
        <taxon>Rhodobacterales</taxon>
        <taxon>Roseobacteraceae</taxon>
        <taxon>Nereida</taxon>
    </lineage>
</organism>
<accession>A0A0U1NQB3</accession>
<dbReference type="Proteomes" id="UP000048949">
    <property type="component" value="Unassembled WGS sequence"/>
</dbReference>
<gene>
    <name evidence="1" type="ORF">NIG5292_02698</name>
</gene>